<keyword evidence="5" id="KW-0448">Lipopolysaccharide biosynthesis</keyword>
<dbReference type="Gene3D" id="3.90.550.10">
    <property type="entry name" value="Spore Coat Polysaccharide Biosynthesis Protein SpsA, Chain A"/>
    <property type="match status" value="1"/>
</dbReference>
<name>A0ABX0UHC1_9BACT</name>
<dbReference type="Pfam" id="PF00535">
    <property type="entry name" value="Glycos_transf_2"/>
    <property type="match status" value="1"/>
</dbReference>
<evidence type="ECO:0000256" key="5">
    <source>
        <dbReference type="ARBA" id="ARBA00022985"/>
    </source>
</evidence>
<gene>
    <name evidence="9" type="ORF">FHS68_001584</name>
</gene>
<dbReference type="Proteomes" id="UP001179181">
    <property type="component" value="Unassembled WGS sequence"/>
</dbReference>
<evidence type="ECO:0000313" key="10">
    <source>
        <dbReference type="Proteomes" id="UP001179181"/>
    </source>
</evidence>
<dbReference type="PANTHER" id="PTHR48090:SF3">
    <property type="entry name" value="UNDECAPRENYL-PHOSPHATE 4-DEOXY-4-FORMAMIDO-L-ARABINOSE TRANSFERASE"/>
    <property type="match status" value="1"/>
</dbReference>
<proteinExistence type="predicted"/>
<evidence type="ECO:0000259" key="8">
    <source>
        <dbReference type="Pfam" id="PF00535"/>
    </source>
</evidence>
<dbReference type="InterPro" id="IPR029044">
    <property type="entry name" value="Nucleotide-diphossugar_trans"/>
</dbReference>
<evidence type="ECO:0000256" key="6">
    <source>
        <dbReference type="ARBA" id="ARBA00022989"/>
    </source>
</evidence>
<sequence>MIRISVVVPVYKSAKTLVELHQRIATVAAAQNWDCDLVYVNDASPDNSISILRSLSGNMPFQIVNLRQNLGQSSAILIGMAFAKGEIIACMDADLQDEPEFLPAMLNSFAPEYDVIFAQRSGNYESGGRLVTSFIFKSLVSIFSKGRIPLHSGLFLIIRNTAAQSLLPFLSQSPYLIGLIAKASLQCTGIGVTRSGNKLGETSYTFTKRLKVARSFFSTLRMTPLMEKMAITRWIASQIASEE</sequence>
<keyword evidence="6" id="KW-1133">Transmembrane helix</keyword>
<keyword evidence="3" id="KW-0808">Transferase</keyword>
<evidence type="ECO:0000256" key="2">
    <source>
        <dbReference type="ARBA" id="ARBA00022676"/>
    </source>
</evidence>
<evidence type="ECO:0000313" key="9">
    <source>
        <dbReference type="EMBL" id="NIJ52414.1"/>
    </source>
</evidence>
<evidence type="ECO:0000256" key="7">
    <source>
        <dbReference type="ARBA" id="ARBA00023136"/>
    </source>
</evidence>
<keyword evidence="10" id="KW-1185">Reference proteome</keyword>
<keyword evidence="1" id="KW-1003">Cell membrane</keyword>
<protein>
    <submittedName>
        <fullName evidence="9">Glycosyltransferase involved in cell wall biosynthesis</fullName>
    </submittedName>
</protein>
<dbReference type="EMBL" id="JAASQJ010000002">
    <property type="protein sequence ID" value="NIJ52414.1"/>
    <property type="molecule type" value="Genomic_DNA"/>
</dbReference>
<evidence type="ECO:0000256" key="4">
    <source>
        <dbReference type="ARBA" id="ARBA00022692"/>
    </source>
</evidence>
<comment type="caution">
    <text evidence="9">The sequence shown here is derived from an EMBL/GenBank/DDBJ whole genome shotgun (WGS) entry which is preliminary data.</text>
</comment>
<feature type="domain" description="Glycosyltransferase 2-like" evidence="8">
    <location>
        <begin position="5"/>
        <end position="132"/>
    </location>
</feature>
<dbReference type="InterPro" id="IPR050256">
    <property type="entry name" value="Glycosyltransferase_2"/>
</dbReference>
<evidence type="ECO:0000256" key="1">
    <source>
        <dbReference type="ARBA" id="ARBA00022475"/>
    </source>
</evidence>
<evidence type="ECO:0000256" key="3">
    <source>
        <dbReference type="ARBA" id="ARBA00022679"/>
    </source>
</evidence>
<organism evidence="9 10">
    <name type="scientific">Dyadobacter arcticus</name>
    <dbReference type="NCBI Taxonomy" id="1078754"/>
    <lineage>
        <taxon>Bacteria</taxon>
        <taxon>Pseudomonadati</taxon>
        <taxon>Bacteroidota</taxon>
        <taxon>Cytophagia</taxon>
        <taxon>Cytophagales</taxon>
        <taxon>Spirosomataceae</taxon>
        <taxon>Dyadobacter</taxon>
    </lineage>
</organism>
<dbReference type="SUPFAM" id="SSF53448">
    <property type="entry name" value="Nucleotide-diphospho-sugar transferases"/>
    <property type="match status" value="1"/>
</dbReference>
<reference evidence="9 10" key="1">
    <citation type="submission" date="2020-03" db="EMBL/GenBank/DDBJ databases">
        <title>Genomic Encyclopedia of Type Strains, Phase IV (KMG-IV): sequencing the most valuable type-strain genomes for metagenomic binning, comparative biology and taxonomic classification.</title>
        <authorList>
            <person name="Goeker M."/>
        </authorList>
    </citation>
    <scope>NUCLEOTIDE SEQUENCE [LARGE SCALE GENOMIC DNA]</scope>
    <source>
        <strain evidence="9 10">DSM 102865</strain>
    </source>
</reference>
<dbReference type="PANTHER" id="PTHR48090">
    <property type="entry name" value="UNDECAPRENYL-PHOSPHATE 4-DEOXY-4-FORMAMIDO-L-ARABINOSE TRANSFERASE-RELATED"/>
    <property type="match status" value="1"/>
</dbReference>
<dbReference type="RefSeq" id="WP_167268866.1">
    <property type="nucleotide sequence ID" value="NZ_JAASQJ010000002.1"/>
</dbReference>
<keyword evidence="7" id="KW-0472">Membrane</keyword>
<keyword evidence="4" id="KW-0812">Transmembrane</keyword>
<accession>A0ABX0UHC1</accession>
<dbReference type="InterPro" id="IPR001173">
    <property type="entry name" value="Glyco_trans_2-like"/>
</dbReference>
<keyword evidence="2" id="KW-0328">Glycosyltransferase</keyword>